<dbReference type="Proteomes" id="UP000318626">
    <property type="component" value="Chromosome"/>
</dbReference>
<name>A0A518CFR5_9BACT</name>
<dbReference type="RefSeq" id="WP_144977609.1">
    <property type="nucleotide sequence ID" value="NZ_CP036289.1"/>
</dbReference>
<evidence type="ECO:0000313" key="4">
    <source>
        <dbReference type="Proteomes" id="UP000318626"/>
    </source>
</evidence>
<gene>
    <name evidence="3" type="ORF">Pan97_51490</name>
</gene>
<evidence type="ECO:0000313" key="3">
    <source>
        <dbReference type="EMBL" id="QDU78069.1"/>
    </source>
</evidence>
<accession>A0A518CFR5</accession>
<keyword evidence="2" id="KW-0732">Signal</keyword>
<evidence type="ECO:0000256" key="2">
    <source>
        <dbReference type="SAM" id="SignalP"/>
    </source>
</evidence>
<feature type="signal peptide" evidence="2">
    <location>
        <begin position="1"/>
        <end position="25"/>
    </location>
</feature>
<organism evidence="3 4">
    <name type="scientific">Bremerella volcania</name>
    <dbReference type="NCBI Taxonomy" id="2527984"/>
    <lineage>
        <taxon>Bacteria</taxon>
        <taxon>Pseudomonadati</taxon>
        <taxon>Planctomycetota</taxon>
        <taxon>Planctomycetia</taxon>
        <taxon>Pirellulales</taxon>
        <taxon>Pirellulaceae</taxon>
        <taxon>Bremerella</taxon>
    </lineage>
</organism>
<feature type="region of interest" description="Disordered" evidence="1">
    <location>
        <begin position="169"/>
        <end position="190"/>
    </location>
</feature>
<reference evidence="4" key="1">
    <citation type="submission" date="2019-02" db="EMBL/GenBank/DDBJ databases">
        <title>Deep-cultivation of Planctomycetes and their phenomic and genomic characterization uncovers novel biology.</title>
        <authorList>
            <person name="Wiegand S."/>
            <person name="Jogler M."/>
            <person name="Boedeker C."/>
            <person name="Pinto D."/>
            <person name="Vollmers J."/>
            <person name="Rivas-Marin E."/>
            <person name="Kohn T."/>
            <person name="Peeters S.H."/>
            <person name="Heuer A."/>
            <person name="Rast P."/>
            <person name="Oberbeckmann S."/>
            <person name="Bunk B."/>
            <person name="Jeske O."/>
            <person name="Meyerdierks A."/>
            <person name="Storesund J.E."/>
            <person name="Kallscheuer N."/>
            <person name="Luecker S."/>
            <person name="Lage O.M."/>
            <person name="Pohl T."/>
            <person name="Merkel B.J."/>
            <person name="Hornburger P."/>
            <person name="Mueller R.-W."/>
            <person name="Bruemmer F."/>
            <person name="Labrenz M."/>
            <person name="Spormann A.M."/>
            <person name="Op den Camp H."/>
            <person name="Overmann J."/>
            <person name="Amann R."/>
            <person name="Jetten M.S.M."/>
            <person name="Mascher T."/>
            <person name="Medema M.H."/>
            <person name="Devos D.P."/>
            <person name="Kaster A.-K."/>
            <person name="Ovreas L."/>
            <person name="Rohde M."/>
            <person name="Galperin M.Y."/>
            <person name="Jogler C."/>
        </authorList>
    </citation>
    <scope>NUCLEOTIDE SEQUENCE [LARGE SCALE GENOMIC DNA]</scope>
    <source>
        <strain evidence="4">Pan97</strain>
    </source>
</reference>
<keyword evidence="4" id="KW-1185">Reference proteome</keyword>
<dbReference type="AlphaFoldDB" id="A0A518CFR5"/>
<protein>
    <submittedName>
        <fullName evidence="3">Uncharacterized protein</fullName>
    </submittedName>
</protein>
<dbReference type="KEGG" id="bvo:Pan97_51490"/>
<dbReference type="EMBL" id="CP036289">
    <property type="protein sequence ID" value="QDU78069.1"/>
    <property type="molecule type" value="Genomic_DNA"/>
</dbReference>
<feature type="chain" id="PRO_5021869085" evidence="2">
    <location>
        <begin position="26"/>
        <end position="218"/>
    </location>
</feature>
<dbReference type="OrthoDB" id="274505at2"/>
<evidence type="ECO:0000256" key="1">
    <source>
        <dbReference type="SAM" id="MobiDB-lite"/>
    </source>
</evidence>
<proteinExistence type="predicted"/>
<sequence length="218" mass="25375" precursor="true">MLTKTLVWSGILGTALLSMASTANAGYFDHRHRLVNDIERLHHAAEEFYQEVRFHEGFTSLAFEAKALLREVDHFCDTARRGGSLTHLRHDFEEVSREMRHVQQDFRRAWHSCHRPDRHVLSAWADVERAFDRVYYDLYEQHCGYIQYSCSIGHVHGHGHYDNHYNDHRYRPDYGHHQPQPRPYPQPGIQIGSKDGKINVKLGNGAPAWAHMLKAAIK</sequence>